<dbReference type="EMBL" id="JBEXAE010000002">
    <property type="protein sequence ID" value="MET6990312.1"/>
    <property type="molecule type" value="Genomic_DNA"/>
</dbReference>
<dbReference type="RefSeq" id="WP_354614702.1">
    <property type="nucleotide sequence ID" value="NZ_JBEXAE010000002.1"/>
</dbReference>
<evidence type="ECO:0000313" key="3">
    <source>
        <dbReference type="Proteomes" id="UP001549799"/>
    </source>
</evidence>
<feature type="transmembrane region" description="Helical" evidence="1">
    <location>
        <begin position="21"/>
        <end position="42"/>
    </location>
</feature>
<dbReference type="Proteomes" id="UP001549799">
    <property type="component" value="Unassembled WGS sequence"/>
</dbReference>
<sequence length="281" mass="32904">MIKFFRKIRQKTLTENKFGKYLLYAIGEIILVVIGILIALQVNEWNNDRNKKKAEEIVLIQIKSDLEKSTIELQEMKAYHLGRATTCAKILRAFWKTEPTYDSIAYDLRGSRSTIKYSPILGNLKSLINSGNIDLVSATALRNDIVSYVEKVESQLVDLTRIEESYFRNGVEMVDEIMPNGVLDKDYYIKELEKVDDIKNRPRWYNPDIEPSPNKSQNIDRVPFKSDLNELFQNKQFYNGYKKLWTHQFNSYRIYDEILVITNDLLDKLNNAKQVQNSEKK</sequence>
<keyword evidence="1" id="KW-0472">Membrane</keyword>
<evidence type="ECO:0000313" key="2">
    <source>
        <dbReference type="EMBL" id="MET6990312.1"/>
    </source>
</evidence>
<protein>
    <submittedName>
        <fullName evidence="2">DUF6090 family protein</fullName>
    </submittedName>
</protein>
<name>A0ABV2ST27_9FLAO</name>
<gene>
    <name evidence="2" type="ORF">ABXZ36_06600</name>
</gene>
<comment type="caution">
    <text evidence="2">The sequence shown here is derived from an EMBL/GenBank/DDBJ whole genome shotgun (WGS) entry which is preliminary data.</text>
</comment>
<proteinExistence type="predicted"/>
<evidence type="ECO:0000256" key="1">
    <source>
        <dbReference type="SAM" id="Phobius"/>
    </source>
</evidence>
<reference evidence="2 3" key="1">
    <citation type="submission" date="2024-07" db="EMBL/GenBank/DDBJ databases">
        <title>The genome sequence of type strain Sediminicola arcticus GDMCC 1.2805.</title>
        <authorList>
            <person name="Liu Y."/>
        </authorList>
    </citation>
    <scope>NUCLEOTIDE SEQUENCE [LARGE SCALE GENOMIC DNA]</scope>
    <source>
        <strain evidence="2 3">GDMCC 1.2805</strain>
    </source>
</reference>
<dbReference type="InterPro" id="IPR045749">
    <property type="entry name" value="DUF6090"/>
</dbReference>
<keyword evidence="1" id="KW-1133">Transmembrane helix</keyword>
<keyword evidence="3" id="KW-1185">Reference proteome</keyword>
<organism evidence="2 3">
    <name type="scientific">Sediminicola arcticus</name>
    <dbReference type="NCBI Taxonomy" id="1574308"/>
    <lineage>
        <taxon>Bacteria</taxon>
        <taxon>Pseudomonadati</taxon>
        <taxon>Bacteroidota</taxon>
        <taxon>Flavobacteriia</taxon>
        <taxon>Flavobacteriales</taxon>
        <taxon>Flavobacteriaceae</taxon>
        <taxon>Sediminicola</taxon>
    </lineage>
</organism>
<dbReference type="Pfam" id="PF19578">
    <property type="entry name" value="DUF6090"/>
    <property type="match status" value="1"/>
</dbReference>
<accession>A0ABV2ST27</accession>
<keyword evidence="1" id="KW-0812">Transmembrane</keyword>